<feature type="non-terminal residue" evidence="1">
    <location>
        <position position="146"/>
    </location>
</feature>
<keyword evidence="2" id="KW-1185">Reference proteome</keyword>
<protein>
    <recommendedName>
        <fullName evidence="3">F-box domain-containing protein</fullName>
    </recommendedName>
</protein>
<evidence type="ECO:0000313" key="1">
    <source>
        <dbReference type="EMBL" id="OBZ86420.1"/>
    </source>
</evidence>
<organism evidence="1 2">
    <name type="scientific">Choanephora cucurbitarum</name>
    <dbReference type="NCBI Taxonomy" id="101091"/>
    <lineage>
        <taxon>Eukaryota</taxon>
        <taxon>Fungi</taxon>
        <taxon>Fungi incertae sedis</taxon>
        <taxon>Mucoromycota</taxon>
        <taxon>Mucoromycotina</taxon>
        <taxon>Mucoromycetes</taxon>
        <taxon>Mucorales</taxon>
        <taxon>Mucorineae</taxon>
        <taxon>Choanephoraceae</taxon>
        <taxon>Choanephoroideae</taxon>
        <taxon>Choanephora</taxon>
    </lineage>
</organism>
<dbReference type="STRING" id="101091.A0A1C7NBP7"/>
<reference evidence="1 2" key="1">
    <citation type="submission" date="2016-03" db="EMBL/GenBank/DDBJ databases">
        <title>Choanephora cucurbitarum.</title>
        <authorList>
            <person name="Min B."/>
            <person name="Park H."/>
            <person name="Park J.-H."/>
            <person name="Shin H.-D."/>
            <person name="Choi I.-G."/>
        </authorList>
    </citation>
    <scope>NUCLEOTIDE SEQUENCE [LARGE SCALE GENOMIC DNA]</scope>
    <source>
        <strain evidence="1 2">KUS-F28377</strain>
    </source>
</reference>
<comment type="caution">
    <text evidence="1">The sequence shown here is derived from an EMBL/GenBank/DDBJ whole genome shotgun (WGS) entry which is preliminary data.</text>
</comment>
<accession>A0A1C7NBP7</accession>
<dbReference type="OrthoDB" id="10257471at2759"/>
<sequence>MTSKGNWENFAIRRVDEASFLELPMHIKEHICRFLTKPADKLEACLIHSRWSIAAQKVLWEKPRMRLPENCRIFFEAINNNNSTKTAFLVKDLQLTFLDPVEDLFEPIAKSNNKRHQQKEVLGPMYFLNAANRCENLTDLTIYGWE</sequence>
<proteinExistence type="predicted"/>
<evidence type="ECO:0000313" key="2">
    <source>
        <dbReference type="Proteomes" id="UP000093000"/>
    </source>
</evidence>
<dbReference type="AlphaFoldDB" id="A0A1C7NBP7"/>
<dbReference type="InParanoid" id="A0A1C7NBP7"/>
<name>A0A1C7NBP7_9FUNG</name>
<dbReference type="EMBL" id="LUGH01000301">
    <property type="protein sequence ID" value="OBZ86420.1"/>
    <property type="molecule type" value="Genomic_DNA"/>
</dbReference>
<gene>
    <name evidence="1" type="ORF">A0J61_05543</name>
</gene>
<dbReference type="Proteomes" id="UP000093000">
    <property type="component" value="Unassembled WGS sequence"/>
</dbReference>
<evidence type="ECO:0008006" key="3">
    <source>
        <dbReference type="Google" id="ProtNLM"/>
    </source>
</evidence>